<feature type="transmembrane region" description="Helical" evidence="3">
    <location>
        <begin position="34"/>
        <end position="55"/>
    </location>
</feature>
<dbReference type="InterPro" id="IPR025511">
    <property type="entry name" value="DUF4398"/>
</dbReference>
<reference evidence="5" key="1">
    <citation type="submission" date="2012-10" db="EMBL/GenBank/DDBJ databases">
        <authorList>
            <person name="Harkins D.M."/>
            <person name="Durkin A.S."/>
            <person name="Brinkac L.M."/>
            <person name="Haft D.H."/>
            <person name="Selengut J.D."/>
            <person name="Sanka R."/>
            <person name="DePew J."/>
            <person name="Purushe J."/>
            <person name="Matthias M.A."/>
            <person name="Vinetz J.M."/>
            <person name="Sutton G.G."/>
            <person name="Nierman W.C."/>
            <person name="Fouts D.E."/>
        </authorList>
    </citation>
    <scope>NUCLEOTIDE SEQUENCE [LARGE SCALE GENOMIC DNA]</scope>
    <source>
        <strain evidence="5">MOR084</strain>
    </source>
</reference>
<dbReference type="AlphaFoldDB" id="A0A0E2BKK8"/>
<keyword evidence="3" id="KW-0472">Membrane</keyword>
<feature type="compositionally biased region" description="Basic and acidic residues" evidence="2">
    <location>
        <begin position="386"/>
        <end position="418"/>
    </location>
</feature>
<feature type="region of interest" description="Disordered" evidence="2">
    <location>
        <begin position="386"/>
        <end position="427"/>
    </location>
</feature>
<dbReference type="PANTHER" id="PTHR34700:SF4">
    <property type="entry name" value="PHAGE-LIKE ELEMENT PBSX PROTEIN XKDP"/>
    <property type="match status" value="1"/>
</dbReference>
<feature type="coiled-coil region" evidence="1">
    <location>
        <begin position="324"/>
        <end position="351"/>
    </location>
</feature>
<dbReference type="PROSITE" id="PS51782">
    <property type="entry name" value="LYSM"/>
    <property type="match status" value="1"/>
</dbReference>
<dbReference type="NCBIfam" id="NF033163">
    <property type="entry name" value="lipo_LipL71"/>
    <property type="match status" value="1"/>
</dbReference>
<accession>A0A0E2BKK8</accession>
<evidence type="ECO:0000313" key="6">
    <source>
        <dbReference type="Proteomes" id="UP000006329"/>
    </source>
</evidence>
<keyword evidence="1" id="KW-0175">Coiled coil</keyword>
<evidence type="ECO:0000313" key="5">
    <source>
        <dbReference type="EMBL" id="EKO35871.1"/>
    </source>
</evidence>
<feature type="compositionally biased region" description="Acidic residues" evidence="2">
    <location>
        <begin position="546"/>
        <end position="570"/>
    </location>
</feature>
<dbReference type="InterPro" id="IPR036779">
    <property type="entry name" value="LysM_dom_sf"/>
</dbReference>
<dbReference type="InterPro" id="IPR052196">
    <property type="entry name" value="Bact_Kbp"/>
</dbReference>
<keyword evidence="6" id="KW-1185">Reference proteome</keyword>
<evidence type="ECO:0000259" key="4">
    <source>
        <dbReference type="PROSITE" id="PS51782"/>
    </source>
</evidence>
<keyword evidence="3" id="KW-1133">Transmembrane helix</keyword>
<protein>
    <submittedName>
        <fullName evidence="5">PF14346 domain protein</fullName>
    </submittedName>
</protein>
<dbReference type="PANTHER" id="PTHR34700">
    <property type="entry name" value="POTASSIUM BINDING PROTEIN KBP"/>
    <property type="match status" value="1"/>
</dbReference>
<sequence>MRQRQCLPLSEIGSGSILPFLKSGVAMKSTQRKILSFFIILLAGFFISCGAELPIQELSDAKNSITRAKSAGAEKYAPAELEEARKSLLAAHQKASEENLTETKKSALYARAKALDASEKSFPFSVDDVRKESNVAIESAEEAYASQLASEPYTTSVQLRKEGDALRETADRTLESYPKESGDDAKLRMRLAAFDQYEASRQKYADSKKTADESKVLALSQKQQLIDSLSDIEKNLNDADKYAEGNDPEVSETKNRLDSAKAKIEEGKIRDGYAEVEDIRKKSGELVAKNIKAYAEKRKEVAKQSVASATTKLASFDKNKINASRDFQVSYQRAEENLKAAEESRVSAEDLYASEKYEDSISRSEEAIRLSGIIVDQVTELAERMERKTANDSIAGRDTKTDGKRDPKNQSATDDKNSSSKVGENGLPEGWKRYVVRKKIPADCLWRISKDKRHYGTPKLWRRIYEANRTKIKNPNLIYPKQVLLIPPKKGPTKFHKAAAESSRKKRPAEAIEADQKPAPSTEEPDESGDADHKKKAEIIPPTTEDAGDESAESEETTPEEEEENPDNLH</sequence>
<dbReference type="CDD" id="cd00118">
    <property type="entry name" value="LysM"/>
    <property type="match status" value="1"/>
</dbReference>
<dbReference type="Gene3D" id="3.10.350.10">
    <property type="entry name" value="LysM domain"/>
    <property type="match status" value="1"/>
</dbReference>
<dbReference type="Gene3D" id="1.20.1270.390">
    <property type="match status" value="1"/>
</dbReference>
<dbReference type="EMBL" id="AHON02000001">
    <property type="protein sequence ID" value="EKO35871.1"/>
    <property type="molecule type" value="Genomic_DNA"/>
</dbReference>
<feature type="region of interest" description="Disordered" evidence="2">
    <location>
        <begin position="487"/>
        <end position="570"/>
    </location>
</feature>
<gene>
    <name evidence="5" type="ORF">LEP1GSC179_0261</name>
</gene>
<dbReference type="Proteomes" id="UP000006329">
    <property type="component" value="Unassembled WGS sequence"/>
</dbReference>
<feature type="compositionally biased region" description="Basic and acidic residues" evidence="2">
    <location>
        <begin position="498"/>
        <end position="516"/>
    </location>
</feature>
<feature type="domain" description="LysM" evidence="4">
    <location>
        <begin position="432"/>
        <end position="486"/>
    </location>
</feature>
<organism evidence="5 6">
    <name type="scientific">Leptospira santarosai str. MOR084</name>
    <dbReference type="NCBI Taxonomy" id="1049984"/>
    <lineage>
        <taxon>Bacteria</taxon>
        <taxon>Pseudomonadati</taxon>
        <taxon>Spirochaetota</taxon>
        <taxon>Spirochaetia</taxon>
        <taxon>Leptospirales</taxon>
        <taxon>Leptospiraceae</taxon>
        <taxon>Leptospira</taxon>
    </lineage>
</organism>
<dbReference type="InterPro" id="IPR018392">
    <property type="entry name" value="LysM"/>
</dbReference>
<evidence type="ECO:0000256" key="3">
    <source>
        <dbReference type="SAM" id="Phobius"/>
    </source>
</evidence>
<dbReference type="Pfam" id="PF14346">
    <property type="entry name" value="DUF4398"/>
    <property type="match status" value="1"/>
</dbReference>
<evidence type="ECO:0000256" key="1">
    <source>
        <dbReference type="SAM" id="Coils"/>
    </source>
</evidence>
<proteinExistence type="predicted"/>
<keyword evidence="3" id="KW-0812">Transmembrane</keyword>
<name>A0A0E2BKK8_9LEPT</name>
<comment type="caution">
    <text evidence="5">The sequence shown here is derived from an EMBL/GenBank/DDBJ whole genome shotgun (WGS) entry which is preliminary data.</text>
</comment>
<evidence type="ECO:0000256" key="2">
    <source>
        <dbReference type="SAM" id="MobiDB-lite"/>
    </source>
</evidence>